<evidence type="ECO:0000313" key="3">
    <source>
        <dbReference type="Proteomes" id="UP000233020"/>
    </source>
</evidence>
<sequence>MEPTGRGRSENAAALWISEEGRGPGRGRGPEWTAGSLLPQSGPALQPTPYSQIKGPKETHPDALKGGRGWGWGNTQSLPGKCRKGVTAGGEKDGAAVSFSTPHPPAASARLQPAPSPLGTAAPCNPVP</sequence>
<reference evidence="2" key="1">
    <citation type="submission" date="2025-08" db="UniProtKB">
        <authorList>
            <consortium name="Ensembl"/>
        </authorList>
    </citation>
    <scope>IDENTIFICATION</scope>
</reference>
<organism evidence="2 3">
    <name type="scientific">Aotus nancymaae</name>
    <name type="common">Ma's night monkey</name>
    <dbReference type="NCBI Taxonomy" id="37293"/>
    <lineage>
        <taxon>Eukaryota</taxon>
        <taxon>Metazoa</taxon>
        <taxon>Chordata</taxon>
        <taxon>Craniata</taxon>
        <taxon>Vertebrata</taxon>
        <taxon>Euteleostomi</taxon>
        <taxon>Mammalia</taxon>
        <taxon>Eutheria</taxon>
        <taxon>Euarchontoglires</taxon>
        <taxon>Primates</taxon>
        <taxon>Haplorrhini</taxon>
        <taxon>Platyrrhini</taxon>
        <taxon>Aotidae</taxon>
        <taxon>Aotus</taxon>
    </lineage>
</organism>
<dbReference type="Ensembl" id="ENSANAT00000055773.1">
    <property type="protein sequence ID" value="ENSANAP00000037690.1"/>
    <property type="gene ID" value="ENSANAG00000036334.1"/>
</dbReference>
<accession>A0A2K5EX03</accession>
<dbReference type="OMA" id="GRGPEWT"/>
<keyword evidence="3" id="KW-1185">Reference proteome</keyword>
<reference evidence="2" key="2">
    <citation type="submission" date="2025-09" db="UniProtKB">
        <authorList>
            <consortium name="Ensembl"/>
        </authorList>
    </citation>
    <scope>IDENTIFICATION</scope>
</reference>
<evidence type="ECO:0000256" key="1">
    <source>
        <dbReference type="SAM" id="MobiDB-lite"/>
    </source>
</evidence>
<evidence type="ECO:0000313" key="2">
    <source>
        <dbReference type="Ensembl" id="ENSANAP00000037690.1"/>
    </source>
</evidence>
<feature type="region of interest" description="Disordered" evidence="1">
    <location>
        <begin position="1"/>
        <end position="128"/>
    </location>
</feature>
<feature type="compositionally biased region" description="Basic and acidic residues" evidence="1">
    <location>
        <begin position="55"/>
        <end position="65"/>
    </location>
</feature>
<dbReference type="Proteomes" id="UP000233020">
    <property type="component" value="Unplaced"/>
</dbReference>
<dbReference type="AlphaFoldDB" id="A0A2K5EX03"/>
<proteinExistence type="predicted"/>
<protein>
    <submittedName>
        <fullName evidence="2">Uncharacterized protein</fullName>
    </submittedName>
</protein>
<dbReference type="GeneTree" id="ENSGT00390000012642"/>
<name>A0A2K5EX03_AOTNA</name>